<keyword evidence="1" id="KW-0732">Signal</keyword>
<feature type="chain" id="PRO_5045045959" evidence="1">
    <location>
        <begin position="23"/>
        <end position="101"/>
    </location>
</feature>
<dbReference type="EMBL" id="JACIBX010000008">
    <property type="protein sequence ID" value="MBB3712736.1"/>
    <property type="molecule type" value="Genomic_DNA"/>
</dbReference>
<organism evidence="2 3">
    <name type="scientific">Limimaricola variabilis</name>
    <dbReference type="NCBI Taxonomy" id="1492771"/>
    <lineage>
        <taxon>Bacteria</taxon>
        <taxon>Pseudomonadati</taxon>
        <taxon>Pseudomonadota</taxon>
        <taxon>Alphaproteobacteria</taxon>
        <taxon>Rhodobacterales</taxon>
        <taxon>Paracoccaceae</taxon>
        <taxon>Limimaricola</taxon>
    </lineage>
</organism>
<evidence type="ECO:0000313" key="3">
    <source>
        <dbReference type="Proteomes" id="UP000576152"/>
    </source>
</evidence>
<protein>
    <submittedName>
        <fullName evidence="2">Uncharacterized protein</fullName>
    </submittedName>
</protein>
<accession>A0ABR6HQL1</accession>
<proteinExistence type="predicted"/>
<keyword evidence="3" id="KW-1185">Reference proteome</keyword>
<gene>
    <name evidence="2" type="ORF">FHS00_002331</name>
</gene>
<reference evidence="2 3" key="1">
    <citation type="submission" date="2020-08" db="EMBL/GenBank/DDBJ databases">
        <title>Genomic Encyclopedia of Type Strains, Phase III (KMG-III): the genomes of soil and plant-associated and newly described type strains.</title>
        <authorList>
            <person name="Whitman W."/>
        </authorList>
    </citation>
    <scope>NUCLEOTIDE SEQUENCE [LARGE SCALE GENOMIC DNA]</scope>
    <source>
        <strain evidence="2 3">CECT 8572</strain>
    </source>
</reference>
<feature type="signal peptide" evidence="1">
    <location>
        <begin position="1"/>
        <end position="22"/>
    </location>
</feature>
<evidence type="ECO:0000313" key="2">
    <source>
        <dbReference type="EMBL" id="MBB3712736.1"/>
    </source>
</evidence>
<comment type="caution">
    <text evidence="2">The sequence shown here is derived from an EMBL/GenBank/DDBJ whole genome shotgun (WGS) entry which is preliminary data.</text>
</comment>
<sequence length="101" mass="10706">MTPVKFLLAALPLCAWALPAPAAPRCAPHDRIDAELAERFGEHRQAIALDGARQVREIFACDDTGGWTLLLTRPGGPSCLIAAGHAFEWLDPPPPAGDPAS</sequence>
<evidence type="ECO:0000256" key="1">
    <source>
        <dbReference type="SAM" id="SignalP"/>
    </source>
</evidence>
<dbReference type="RefSeq" id="WP_183473527.1">
    <property type="nucleotide sequence ID" value="NZ_JACIBX010000008.1"/>
</dbReference>
<dbReference type="Proteomes" id="UP000576152">
    <property type="component" value="Unassembled WGS sequence"/>
</dbReference>
<name>A0ABR6HQL1_9RHOB</name>